<organism evidence="20">
    <name type="scientific">Schizophyllum commune (strain H4-8 / FGSC 9210)</name>
    <name type="common">Split gill fungus</name>
    <dbReference type="NCBI Taxonomy" id="578458"/>
    <lineage>
        <taxon>Eukaryota</taxon>
        <taxon>Fungi</taxon>
        <taxon>Dikarya</taxon>
        <taxon>Basidiomycota</taxon>
        <taxon>Agaricomycotina</taxon>
        <taxon>Agaricomycetes</taxon>
        <taxon>Agaricomycetidae</taxon>
        <taxon>Agaricales</taxon>
        <taxon>Schizophyllaceae</taxon>
        <taxon>Schizophyllum</taxon>
    </lineage>
</organism>
<evidence type="ECO:0000256" key="16">
    <source>
        <dbReference type="SAM" id="Phobius"/>
    </source>
</evidence>
<dbReference type="Pfam" id="PF03443">
    <property type="entry name" value="AA9"/>
    <property type="match status" value="1"/>
</dbReference>
<dbReference type="AlphaFoldDB" id="D8PZ63"/>
<dbReference type="EC" id="1.14.99.56" evidence="15"/>
<evidence type="ECO:0000256" key="2">
    <source>
        <dbReference type="ARBA" id="ARBA00004613"/>
    </source>
</evidence>
<feature type="domain" description="Auxiliary Activity family 9 catalytic" evidence="18">
    <location>
        <begin position="19"/>
        <end position="217"/>
    </location>
</feature>
<keyword evidence="10" id="KW-1015">Disulfide bond</keyword>
<evidence type="ECO:0000256" key="9">
    <source>
        <dbReference type="ARBA" id="ARBA00023033"/>
    </source>
</evidence>
<dbReference type="Proteomes" id="UP000007431">
    <property type="component" value="Unassembled WGS sequence"/>
</dbReference>
<evidence type="ECO:0000256" key="14">
    <source>
        <dbReference type="ARBA" id="ARBA00045077"/>
    </source>
</evidence>
<dbReference type="InterPro" id="IPR049892">
    <property type="entry name" value="AA9"/>
</dbReference>
<comment type="catalytic activity">
    <reaction evidence="14">
        <text>[(1-&gt;4)-beta-D-glucosyl]n+m + reduced acceptor + O2 = 4-dehydro-beta-D-glucosyl-[(1-&gt;4)-beta-D-glucosyl]n-1 + [(1-&gt;4)-beta-D-glucosyl]m + acceptor + H2O.</text>
        <dbReference type="EC" id="1.14.99.56"/>
    </reaction>
</comment>
<reference evidence="19 20" key="1">
    <citation type="journal article" date="2010" name="Nat. Biotechnol.">
        <title>Genome sequence of the model mushroom Schizophyllum commune.</title>
        <authorList>
            <person name="Ohm R.A."/>
            <person name="de Jong J.F."/>
            <person name="Lugones L.G."/>
            <person name="Aerts A."/>
            <person name="Kothe E."/>
            <person name="Stajich J.E."/>
            <person name="de Vries R.P."/>
            <person name="Record E."/>
            <person name="Levasseur A."/>
            <person name="Baker S.E."/>
            <person name="Bartholomew K.A."/>
            <person name="Coutinho P.M."/>
            <person name="Erdmann S."/>
            <person name="Fowler T.J."/>
            <person name="Gathman A.C."/>
            <person name="Lombard V."/>
            <person name="Henrissat B."/>
            <person name="Knabe N."/>
            <person name="Kuees U."/>
            <person name="Lilly W.W."/>
            <person name="Lindquist E."/>
            <person name="Lucas S."/>
            <person name="Magnuson J.K."/>
            <person name="Piumi F."/>
            <person name="Raudaskoski M."/>
            <person name="Salamov A."/>
            <person name="Schmutz J."/>
            <person name="Schwarze F.W.M.R."/>
            <person name="vanKuyk P.A."/>
            <person name="Horton J.S."/>
            <person name="Grigoriev I.V."/>
            <person name="Woesten H.A.B."/>
        </authorList>
    </citation>
    <scope>NUCLEOTIDE SEQUENCE [LARGE SCALE GENOMIC DNA]</scope>
    <source>
        <strain evidence="20">H4-8 / FGSC 9210</strain>
    </source>
</reference>
<protein>
    <recommendedName>
        <fullName evidence="15">lytic cellulose monooxygenase (C4-dehydrogenating)</fullName>
        <ecNumber evidence="15">1.14.99.56</ecNumber>
    </recommendedName>
</protein>
<dbReference type="EMBL" id="GL377304">
    <property type="protein sequence ID" value="EFI99380.1"/>
    <property type="molecule type" value="Genomic_DNA"/>
</dbReference>
<evidence type="ECO:0000256" key="17">
    <source>
        <dbReference type="SAM" id="SignalP"/>
    </source>
</evidence>
<evidence type="ECO:0000256" key="10">
    <source>
        <dbReference type="ARBA" id="ARBA00023157"/>
    </source>
</evidence>
<dbReference type="Gene3D" id="2.70.50.70">
    <property type="match status" value="1"/>
</dbReference>
<dbReference type="VEuPathDB" id="FungiDB:SCHCODRAFT_01038111"/>
<evidence type="ECO:0000256" key="4">
    <source>
        <dbReference type="ARBA" id="ARBA00022723"/>
    </source>
</evidence>
<sequence>MVLLHSILAALFIPLVAAHYKFPDLIVDGVQSADWEYVRLTWNHYTSEPATDVTADAIRCYELDDTIAGQTGIATVSAGSIVGFHADNTMGHPYYFSAYLTPADPSADSNEAGLGETWFKIWEWSPSFSPDTGLVFDSENIVDFNFTIPKSVPSGQYLLRGEQIALHAAGTEGGAQFYIACAQLNIENGGNGTPSPTVSFPGAYSPTDPGILINIYALPDGYSGYEARFSEARPLAILMAPYPQPDAQLSVDEITNEDLHCGRGAPYGCAMMLILFMLIFYALALWDRYLKLKTKESNRLYSKVDPSLVLQKPYLSPEGSDATFPQNHRYAGS</sequence>
<dbReference type="VEuPathDB" id="FungiDB:SCHCODRAFT_01290255"/>
<evidence type="ECO:0000256" key="5">
    <source>
        <dbReference type="ARBA" id="ARBA00022729"/>
    </source>
</evidence>
<dbReference type="GO" id="GO:0030245">
    <property type="term" value="P:cellulose catabolic process"/>
    <property type="evidence" value="ECO:0007669"/>
    <property type="project" value="UniProtKB-KW"/>
</dbReference>
<dbReference type="PANTHER" id="PTHR33353">
    <property type="entry name" value="PUTATIVE (AFU_ORTHOLOGUE AFUA_1G12560)-RELATED"/>
    <property type="match status" value="1"/>
</dbReference>
<evidence type="ECO:0000256" key="1">
    <source>
        <dbReference type="ARBA" id="ARBA00001973"/>
    </source>
</evidence>
<keyword evidence="12" id="KW-0624">Polysaccharide degradation</keyword>
<evidence type="ECO:0000256" key="15">
    <source>
        <dbReference type="ARBA" id="ARBA00047174"/>
    </source>
</evidence>
<evidence type="ECO:0000256" key="6">
    <source>
        <dbReference type="ARBA" id="ARBA00023001"/>
    </source>
</evidence>
<dbReference type="GO" id="GO:0016787">
    <property type="term" value="F:hydrolase activity"/>
    <property type="evidence" value="ECO:0007669"/>
    <property type="project" value="UniProtKB-KW"/>
</dbReference>
<evidence type="ECO:0000256" key="12">
    <source>
        <dbReference type="ARBA" id="ARBA00023326"/>
    </source>
</evidence>
<evidence type="ECO:0000256" key="11">
    <source>
        <dbReference type="ARBA" id="ARBA00023277"/>
    </source>
</evidence>
<feature type="chain" id="PRO_5003120445" description="lytic cellulose monooxygenase (C4-dehydrogenating)" evidence="17">
    <location>
        <begin position="19"/>
        <end position="333"/>
    </location>
</feature>
<comment type="subcellular location">
    <subcellularLocation>
        <location evidence="2">Secreted</location>
    </subcellularLocation>
</comment>
<dbReference type="GO" id="GO:0004497">
    <property type="term" value="F:monooxygenase activity"/>
    <property type="evidence" value="ECO:0007669"/>
    <property type="project" value="UniProtKB-KW"/>
</dbReference>
<keyword evidence="16" id="KW-0812">Transmembrane</keyword>
<comment type="cofactor">
    <cofactor evidence="1">
        <name>Cu(2+)</name>
        <dbReference type="ChEBI" id="CHEBI:29036"/>
    </cofactor>
</comment>
<keyword evidence="16" id="KW-0472">Membrane</keyword>
<keyword evidence="3" id="KW-0964">Secreted</keyword>
<dbReference type="HOGENOM" id="CLU_031730_4_2_1"/>
<keyword evidence="11" id="KW-0119">Carbohydrate metabolism</keyword>
<keyword evidence="8" id="KW-0186">Copper</keyword>
<evidence type="ECO:0000256" key="13">
    <source>
        <dbReference type="ARBA" id="ARBA00044502"/>
    </source>
</evidence>
<dbReference type="eggNOG" id="ENOG502RYSN">
    <property type="taxonomic scope" value="Eukaryota"/>
</dbReference>
<dbReference type="InParanoid" id="D8PZ63"/>
<keyword evidence="20" id="KW-1185">Reference proteome</keyword>
<name>D8PZ63_SCHCM</name>
<keyword evidence="16" id="KW-1133">Transmembrane helix</keyword>
<feature type="transmembrane region" description="Helical" evidence="16">
    <location>
        <begin position="265"/>
        <end position="286"/>
    </location>
</feature>
<keyword evidence="19" id="KW-0378">Hydrolase</keyword>
<evidence type="ECO:0000313" key="20">
    <source>
        <dbReference type="Proteomes" id="UP000007431"/>
    </source>
</evidence>
<keyword evidence="6" id="KW-0136">Cellulose degradation</keyword>
<evidence type="ECO:0000259" key="18">
    <source>
        <dbReference type="Pfam" id="PF03443"/>
    </source>
</evidence>
<evidence type="ECO:0000313" key="19">
    <source>
        <dbReference type="EMBL" id="EFI99380.1"/>
    </source>
</evidence>
<feature type="signal peptide" evidence="17">
    <location>
        <begin position="1"/>
        <end position="18"/>
    </location>
</feature>
<proteinExistence type="inferred from homology"/>
<dbReference type="OMA" id="FKIWEDP"/>
<keyword evidence="4" id="KW-0479">Metal-binding</keyword>
<accession>D8PZ63</accession>
<dbReference type="InterPro" id="IPR005103">
    <property type="entry name" value="AA9_LPMO"/>
</dbReference>
<evidence type="ECO:0000256" key="7">
    <source>
        <dbReference type="ARBA" id="ARBA00023002"/>
    </source>
</evidence>
<keyword evidence="5 17" id="KW-0732">Signal</keyword>
<keyword evidence="9" id="KW-0503">Monooxygenase</keyword>
<dbReference type="GO" id="GO:0005576">
    <property type="term" value="C:extracellular region"/>
    <property type="evidence" value="ECO:0007669"/>
    <property type="project" value="UniProtKB-SubCell"/>
</dbReference>
<comment type="similarity">
    <text evidence="13">Belongs to the polysaccharide monooxygenase AA9 family.</text>
</comment>
<keyword evidence="7" id="KW-0560">Oxidoreductase</keyword>
<evidence type="ECO:0000256" key="8">
    <source>
        <dbReference type="ARBA" id="ARBA00023008"/>
    </source>
</evidence>
<dbReference type="GO" id="GO:0046872">
    <property type="term" value="F:metal ion binding"/>
    <property type="evidence" value="ECO:0007669"/>
    <property type="project" value="UniProtKB-KW"/>
</dbReference>
<dbReference type="CDD" id="cd21175">
    <property type="entry name" value="LPMO_AA9"/>
    <property type="match status" value="1"/>
</dbReference>
<evidence type="ECO:0000256" key="3">
    <source>
        <dbReference type="ARBA" id="ARBA00022525"/>
    </source>
</evidence>
<gene>
    <name evidence="19" type="ORF">SCHCODRAFT_256402</name>
</gene>
<dbReference type="PANTHER" id="PTHR33353:SF10">
    <property type="entry name" value="ENDO-BETA-1,4-GLUCANASE D"/>
    <property type="match status" value="1"/>
</dbReference>
<dbReference type="STRING" id="578458.D8PZ63"/>